<dbReference type="CTD" id="49070"/>
<reference evidence="11" key="1">
    <citation type="journal article" date="2008" name="Insect Biochem. Mol. Biol.">
        <title>The genome of a lepidopteran model insect, the silkworm Bombyx mori.</title>
        <authorList>
            <consortium name="International Silkworm Genome Consortium"/>
        </authorList>
    </citation>
    <scope>NUCLEOTIDE SEQUENCE [LARGE SCALE GENOMIC DNA]</scope>
    <source>
        <strain evidence="11">p50T</strain>
    </source>
</reference>
<feature type="compositionally biased region" description="Low complexity" evidence="8">
    <location>
        <begin position="663"/>
        <end position="673"/>
    </location>
</feature>
<dbReference type="FunFam" id="1.25.40.20:FF:000007">
    <property type="entry name" value="Phosphatase 1 regulatory subunit 12A"/>
    <property type="match status" value="1"/>
</dbReference>
<feature type="repeat" description="ANK" evidence="6">
    <location>
        <begin position="74"/>
        <end position="106"/>
    </location>
</feature>
<dbReference type="Gene3D" id="1.25.40.20">
    <property type="entry name" value="Ankyrin repeat-containing domain"/>
    <property type="match status" value="2"/>
</dbReference>
<name>A0A8R2DPF0_BOMMO</name>
<dbReference type="GO" id="GO:0005856">
    <property type="term" value="C:cytoskeleton"/>
    <property type="evidence" value="ECO:0007669"/>
    <property type="project" value="UniProtKB-SubCell"/>
</dbReference>
<dbReference type="SMART" id="SM00248">
    <property type="entry name" value="ANK"/>
    <property type="match status" value="5"/>
</dbReference>
<evidence type="ECO:0000256" key="5">
    <source>
        <dbReference type="ARBA" id="ARBA00038386"/>
    </source>
</evidence>
<dbReference type="GO" id="GO:0019901">
    <property type="term" value="F:protein kinase binding"/>
    <property type="evidence" value="ECO:0007669"/>
    <property type="project" value="InterPro"/>
</dbReference>
<evidence type="ECO:0000313" key="10">
    <source>
        <dbReference type="EnsemblMetazoa" id="XP_021208016.2"/>
    </source>
</evidence>
<feature type="compositionally biased region" description="Basic residues" evidence="8">
    <location>
        <begin position="293"/>
        <end position="302"/>
    </location>
</feature>
<feature type="region of interest" description="Disordered" evidence="8">
    <location>
        <begin position="318"/>
        <end position="388"/>
    </location>
</feature>
<feature type="compositionally biased region" description="Basic and acidic residues" evidence="8">
    <location>
        <begin position="12"/>
        <end position="25"/>
    </location>
</feature>
<dbReference type="SUPFAM" id="SSF48403">
    <property type="entry name" value="Ankyrin repeat"/>
    <property type="match status" value="1"/>
</dbReference>
<dbReference type="RefSeq" id="XP_021208016.2">
    <property type="nucleotide sequence ID" value="XM_021352341.3"/>
</dbReference>
<feature type="compositionally biased region" description="Basic and acidic residues" evidence="8">
    <location>
        <begin position="494"/>
        <end position="503"/>
    </location>
</feature>
<dbReference type="Pfam" id="PF12796">
    <property type="entry name" value="Ank_2"/>
    <property type="match status" value="2"/>
</dbReference>
<feature type="region of interest" description="Disordered" evidence="8">
    <location>
        <begin position="293"/>
        <end position="312"/>
    </location>
</feature>
<keyword evidence="11" id="KW-1185">Reference proteome</keyword>
<dbReference type="Proteomes" id="UP000005204">
    <property type="component" value="Unassembled WGS sequence"/>
</dbReference>
<feature type="coiled-coil region" evidence="7">
    <location>
        <begin position="745"/>
        <end position="829"/>
    </location>
</feature>
<dbReference type="CDD" id="cd21930">
    <property type="entry name" value="IPD_PPP1R12"/>
    <property type="match status" value="1"/>
</dbReference>
<dbReference type="PROSITE" id="PS50297">
    <property type="entry name" value="ANK_REP_REGION"/>
    <property type="match status" value="4"/>
</dbReference>
<keyword evidence="2" id="KW-0217">Developmental protein</keyword>
<evidence type="ECO:0000256" key="3">
    <source>
        <dbReference type="ARBA" id="ARBA00022737"/>
    </source>
</evidence>
<feature type="repeat" description="ANK" evidence="6">
    <location>
        <begin position="233"/>
        <end position="265"/>
    </location>
</feature>
<feature type="compositionally biased region" description="Low complexity" evidence="8">
    <location>
        <begin position="509"/>
        <end position="521"/>
    </location>
</feature>
<keyword evidence="6" id="KW-0040">ANK repeat</keyword>
<comment type="similarity">
    <text evidence="5">Belongs to the NRARP family.</text>
</comment>
<keyword evidence="4" id="KW-0206">Cytoskeleton</keyword>
<feature type="repeat" description="ANK" evidence="6">
    <location>
        <begin position="199"/>
        <end position="221"/>
    </location>
</feature>
<dbReference type="Gene3D" id="6.10.140.390">
    <property type="match status" value="1"/>
</dbReference>
<evidence type="ECO:0000313" key="11">
    <source>
        <dbReference type="Proteomes" id="UP000005204"/>
    </source>
</evidence>
<evidence type="ECO:0000256" key="1">
    <source>
        <dbReference type="ARBA" id="ARBA00004245"/>
    </source>
</evidence>
<sequence>MTDNRSSSALFKRAEQLKRWEESETNKQSPTPKRASRIQFSAGIVFLAACTSGDKDEVQRLLKMGADINTANVDGLTALHQACIDDNLDMVEFLVTHGADVNRGDNEGWTPLHATASCGFISIARYLLESGADVAAVNYDGELPVDIAESDAMADLLQKVIDEKGVDCEKSRNAEVDTLMSDAREWALHGYVEVRDLKTGGTPLHVAAAKGYIDVAKTLLEDCNADPDCVDYEGWTPLHAAALWGQKEAAALLLKFGADPHLKNYSGQTCLDLVDPSISSWLEEAALKAPRRVNNNKRKLSPPRHEVKRIDIEIKGQAEKIVNDKPPPPEIIAKKAEKPPKGRAPSPESTEMAEQQAQNDEAPSWRRSASFRNRQQDSAKENKPAVNNVDDTILRRTHSFENDKTRTKNNIVSYLASLYENKCKVAADISESRCNDFSQRYRDVTARIKASSCPSIPPLPQSTLAAIELKKKALEPNNSENANTNEDVQTRISPAERRDKENNARIALSATSNANNATTNSQAPVRRSFVPPVRDEESETQRKAHAKRVRETRRSTQGVTLDEIKSAEQLVKKKSSNGTTESSTPTNVKKDETPTPATTDNGSFELEDAGRASPRSGAAEATVTLPLRRPPSASTNATTAAATKEDNRTAEVEEEKDRESSTESKSSNASPASTQAALNVIQRRRRPKRRSTGVGHVDMDDIVNDRGGGSEGDGDTDTAQSGSERTEEGEERDYKALYEASASEVRRLRSLLTTSEQQLREARATIARLTQVNQNSLSEIEKREKRAMERKLSEMEEELKQLQKLKAENERLRAENRALTRVVSKLTNSAAK</sequence>
<keyword evidence="3" id="KW-0677">Repeat</keyword>
<comment type="subcellular location">
    <subcellularLocation>
        <location evidence="1">Cytoplasm</location>
        <location evidence="1">Cytoskeleton</location>
    </subcellularLocation>
</comment>
<evidence type="ECO:0000259" key="9">
    <source>
        <dbReference type="Pfam" id="PF15898"/>
    </source>
</evidence>
<organism evidence="10 11">
    <name type="scientific">Bombyx mori</name>
    <name type="common">Silk moth</name>
    <dbReference type="NCBI Taxonomy" id="7091"/>
    <lineage>
        <taxon>Eukaryota</taxon>
        <taxon>Metazoa</taxon>
        <taxon>Ecdysozoa</taxon>
        <taxon>Arthropoda</taxon>
        <taxon>Hexapoda</taxon>
        <taxon>Insecta</taxon>
        <taxon>Pterygota</taxon>
        <taxon>Neoptera</taxon>
        <taxon>Endopterygota</taxon>
        <taxon>Lepidoptera</taxon>
        <taxon>Glossata</taxon>
        <taxon>Ditrysia</taxon>
        <taxon>Bombycoidea</taxon>
        <taxon>Bombycidae</taxon>
        <taxon>Bombycinae</taxon>
        <taxon>Bombyx</taxon>
    </lineage>
</organism>
<accession>A0A8R2DPF0</accession>
<dbReference type="GO" id="GO:0005737">
    <property type="term" value="C:cytoplasm"/>
    <property type="evidence" value="ECO:0007669"/>
    <property type="project" value="TreeGrafter"/>
</dbReference>
<feature type="region of interest" description="Disordered" evidence="8">
    <location>
        <begin position="475"/>
        <end position="734"/>
    </location>
</feature>
<dbReference type="PRINTS" id="PR01415">
    <property type="entry name" value="ANKYRIN"/>
</dbReference>
<feature type="compositionally biased region" description="Basic residues" evidence="8">
    <location>
        <begin position="682"/>
        <end position="691"/>
    </location>
</feature>
<reference evidence="10" key="2">
    <citation type="submission" date="2022-06" db="UniProtKB">
        <authorList>
            <consortium name="EnsemblMetazoa"/>
        </authorList>
    </citation>
    <scope>IDENTIFICATION</scope>
    <source>
        <strain evidence="10">p50T (Dazao)</strain>
    </source>
</reference>
<feature type="compositionally biased region" description="Basic and acidic residues" evidence="8">
    <location>
        <begin position="643"/>
        <end position="662"/>
    </location>
</feature>
<evidence type="ECO:0000256" key="7">
    <source>
        <dbReference type="SAM" id="Coils"/>
    </source>
</evidence>
<protein>
    <recommendedName>
        <fullName evidence="9">cGMP-dependent protein kinase interacting domain-containing protein</fullName>
    </recommendedName>
</protein>
<dbReference type="PROSITE" id="PS50088">
    <property type="entry name" value="ANK_REPEAT"/>
    <property type="match status" value="4"/>
</dbReference>
<dbReference type="PANTHER" id="PTHR24179:SF21">
    <property type="entry name" value="MYOSIN BINDING SUBUNIT, ISOFORM O"/>
    <property type="match status" value="1"/>
</dbReference>
<evidence type="ECO:0000256" key="6">
    <source>
        <dbReference type="PROSITE-ProRule" id="PRU00023"/>
    </source>
</evidence>
<feature type="domain" description="cGMP-dependent protein kinase interacting" evidence="9">
    <location>
        <begin position="733"/>
        <end position="827"/>
    </location>
</feature>
<dbReference type="GeneID" id="101737973"/>
<dbReference type="GO" id="GO:0004857">
    <property type="term" value="F:enzyme inhibitor activity"/>
    <property type="evidence" value="ECO:0007669"/>
    <property type="project" value="TreeGrafter"/>
</dbReference>
<dbReference type="Pfam" id="PF15898">
    <property type="entry name" value="PRKG1_interact"/>
    <property type="match status" value="1"/>
</dbReference>
<keyword evidence="4" id="KW-0963">Cytoplasm</keyword>
<feature type="repeat" description="ANK" evidence="6">
    <location>
        <begin position="107"/>
        <end position="139"/>
    </location>
</feature>
<evidence type="ECO:0000256" key="2">
    <source>
        <dbReference type="ARBA" id="ARBA00022473"/>
    </source>
</evidence>
<dbReference type="InterPro" id="IPR051226">
    <property type="entry name" value="PP1_Regulatory_Subunit"/>
</dbReference>
<feature type="compositionally biased region" description="Basic and acidic residues" evidence="8">
    <location>
        <begin position="303"/>
        <end position="312"/>
    </location>
</feature>
<feature type="compositionally biased region" description="Polar residues" evidence="8">
    <location>
        <begin position="347"/>
        <end position="361"/>
    </location>
</feature>
<feature type="compositionally biased region" description="Low complexity" evidence="8">
    <location>
        <begin position="632"/>
        <end position="642"/>
    </location>
</feature>
<evidence type="ECO:0000256" key="8">
    <source>
        <dbReference type="SAM" id="MobiDB-lite"/>
    </source>
</evidence>
<dbReference type="AlphaFoldDB" id="A0A8R2DPF0"/>
<dbReference type="Gene3D" id="6.10.250.1820">
    <property type="match status" value="1"/>
</dbReference>
<evidence type="ECO:0000256" key="4">
    <source>
        <dbReference type="ARBA" id="ARBA00023212"/>
    </source>
</evidence>
<feature type="compositionally biased region" description="Basic and acidic residues" evidence="8">
    <location>
        <begin position="533"/>
        <end position="542"/>
    </location>
</feature>
<dbReference type="GO" id="GO:0019208">
    <property type="term" value="F:phosphatase regulator activity"/>
    <property type="evidence" value="ECO:0007669"/>
    <property type="project" value="TreeGrafter"/>
</dbReference>
<feature type="compositionally biased region" description="Basic and acidic residues" evidence="8">
    <location>
        <begin position="374"/>
        <end position="383"/>
    </location>
</feature>
<dbReference type="InterPro" id="IPR036770">
    <property type="entry name" value="Ankyrin_rpt-contain_sf"/>
</dbReference>
<feature type="compositionally biased region" description="Polar residues" evidence="8">
    <location>
        <begin position="576"/>
        <end position="587"/>
    </location>
</feature>
<dbReference type="EnsemblMetazoa" id="XM_021352341.2">
    <property type="protein sequence ID" value="XP_021208016.2"/>
    <property type="gene ID" value="LOC101737973"/>
</dbReference>
<dbReference type="PANTHER" id="PTHR24179">
    <property type="entry name" value="PROTEIN PHOSPHATASE 1 REGULATORY SUBUNIT 12"/>
    <property type="match status" value="1"/>
</dbReference>
<feature type="region of interest" description="Disordered" evidence="8">
    <location>
        <begin position="1"/>
        <end position="34"/>
    </location>
</feature>
<proteinExistence type="inferred from homology"/>
<dbReference type="InterPro" id="IPR031775">
    <property type="entry name" value="PRKG1_interact"/>
</dbReference>
<keyword evidence="7" id="KW-0175">Coiled coil</keyword>
<feature type="compositionally biased region" description="Polar residues" evidence="8">
    <location>
        <begin position="476"/>
        <end position="492"/>
    </location>
</feature>
<dbReference type="InterPro" id="IPR002110">
    <property type="entry name" value="Ankyrin_rpt"/>
</dbReference>